<evidence type="ECO:0000256" key="1">
    <source>
        <dbReference type="SAM" id="MobiDB-lite"/>
    </source>
</evidence>
<evidence type="ECO:0000313" key="2">
    <source>
        <dbReference type="EMBL" id="KAG9228626.1"/>
    </source>
</evidence>
<accession>A0A9P7Y8B2</accession>
<dbReference type="OrthoDB" id="5410365at2759"/>
<comment type="caution">
    <text evidence="2">The sequence shown here is derived from an EMBL/GenBank/DDBJ whole genome shotgun (WGS) entry which is preliminary data.</text>
</comment>
<feature type="compositionally biased region" description="Acidic residues" evidence="1">
    <location>
        <begin position="249"/>
        <end position="280"/>
    </location>
</feature>
<sequence length="299" mass="33194">MAPSPPRFVLLDNPIPNTDRPISNMLGRFVVDYTSPLDNSAPRNLPAFLTEYTYHHTETSVSLLLSTSTNNTLHSKLMQILSLTSSTDTTRSRELTSEVIKPYRLREHDQVFDRLGDLPDVKSETEALFYRPGQRIRQVYMIVGLKAIADAKSKIERGGSSKHEVGTHVPIGAAGMVAAGLPPIGGGSIGAEWKQDASSTALIEAEQVGEQIFAVEYRVVKKRLLAGWRGGRRIEMGGVKRFGWGEGTMADDSESEDEDDDDNEDENEDEDEDEDEEDDEKLPQIGKSDVKRLGRFTIQ</sequence>
<evidence type="ECO:0000313" key="3">
    <source>
        <dbReference type="Proteomes" id="UP000824998"/>
    </source>
</evidence>
<dbReference type="Proteomes" id="UP000824998">
    <property type="component" value="Unassembled WGS sequence"/>
</dbReference>
<dbReference type="EMBL" id="MU251891">
    <property type="protein sequence ID" value="KAG9228626.1"/>
    <property type="molecule type" value="Genomic_DNA"/>
</dbReference>
<keyword evidence="3" id="KW-1185">Reference proteome</keyword>
<dbReference type="AlphaFoldDB" id="A0A9P7Y8B2"/>
<feature type="region of interest" description="Disordered" evidence="1">
    <location>
        <begin position="242"/>
        <end position="299"/>
    </location>
</feature>
<proteinExistence type="predicted"/>
<organism evidence="2 3">
    <name type="scientific">Amylocarpus encephaloides</name>
    <dbReference type="NCBI Taxonomy" id="45428"/>
    <lineage>
        <taxon>Eukaryota</taxon>
        <taxon>Fungi</taxon>
        <taxon>Dikarya</taxon>
        <taxon>Ascomycota</taxon>
        <taxon>Pezizomycotina</taxon>
        <taxon>Leotiomycetes</taxon>
        <taxon>Helotiales</taxon>
        <taxon>Helotiales incertae sedis</taxon>
        <taxon>Amylocarpus</taxon>
    </lineage>
</organism>
<reference evidence="2" key="1">
    <citation type="journal article" date="2021" name="IMA Fungus">
        <title>Genomic characterization of three marine fungi, including Emericellopsis atlantica sp. nov. with signatures of a generalist lifestyle and marine biomass degradation.</title>
        <authorList>
            <person name="Hagestad O.C."/>
            <person name="Hou L."/>
            <person name="Andersen J.H."/>
            <person name="Hansen E.H."/>
            <person name="Altermark B."/>
            <person name="Li C."/>
            <person name="Kuhnert E."/>
            <person name="Cox R.J."/>
            <person name="Crous P.W."/>
            <person name="Spatafora J.W."/>
            <person name="Lail K."/>
            <person name="Amirebrahimi M."/>
            <person name="Lipzen A."/>
            <person name="Pangilinan J."/>
            <person name="Andreopoulos W."/>
            <person name="Hayes R.D."/>
            <person name="Ng V."/>
            <person name="Grigoriev I.V."/>
            <person name="Jackson S.A."/>
            <person name="Sutton T.D.S."/>
            <person name="Dobson A.D.W."/>
            <person name="Rama T."/>
        </authorList>
    </citation>
    <scope>NUCLEOTIDE SEQUENCE</scope>
    <source>
        <strain evidence="2">TRa018bII</strain>
    </source>
</reference>
<protein>
    <submittedName>
        <fullName evidence="2">Uncharacterized protein</fullName>
    </submittedName>
</protein>
<gene>
    <name evidence="2" type="ORF">BJ875DRAFT_231792</name>
</gene>
<name>A0A9P7Y8B2_9HELO</name>